<feature type="transmembrane region" description="Helical" evidence="8">
    <location>
        <begin position="12"/>
        <end position="34"/>
    </location>
</feature>
<reference evidence="9" key="1">
    <citation type="submission" date="2022-01" db="EMBL/GenBank/DDBJ databases">
        <authorList>
            <person name="Criscuolo A."/>
        </authorList>
    </citation>
    <scope>NUCLEOTIDE SEQUENCE</scope>
    <source>
        <strain evidence="9">CIP111893</strain>
    </source>
</reference>
<evidence type="ECO:0000256" key="5">
    <source>
        <dbReference type="ARBA" id="ARBA00022692"/>
    </source>
</evidence>
<evidence type="ECO:0000313" key="9">
    <source>
        <dbReference type="EMBL" id="CAH1197609.1"/>
    </source>
</evidence>
<feature type="transmembrane region" description="Helical" evidence="8">
    <location>
        <begin position="65"/>
        <end position="85"/>
    </location>
</feature>
<gene>
    <name evidence="9" type="primary">yfhA_2</name>
    <name evidence="9" type="ORF">PAECIP111893_00844</name>
</gene>
<dbReference type="InterPro" id="IPR000522">
    <property type="entry name" value="ABC_transptr_permease_BtuC"/>
</dbReference>
<dbReference type="Pfam" id="PF01032">
    <property type="entry name" value="FecCD"/>
    <property type="match status" value="1"/>
</dbReference>
<dbReference type="Gene3D" id="1.10.3470.10">
    <property type="entry name" value="ABC transporter involved in vitamin B12 uptake, BtuC"/>
    <property type="match status" value="1"/>
</dbReference>
<evidence type="ECO:0000256" key="4">
    <source>
        <dbReference type="ARBA" id="ARBA00022475"/>
    </source>
</evidence>
<dbReference type="SUPFAM" id="SSF81345">
    <property type="entry name" value="ABC transporter involved in vitamin B12 uptake, BtuC"/>
    <property type="match status" value="1"/>
</dbReference>
<dbReference type="PANTHER" id="PTHR30472:SF24">
    <property type="entry name" value="FERRIC ENTEROBACTIN TRANSPORT SYSTEM PERMEASE PROTEIN FEPG"/>
    <property type="match status" value="1"/>
</dbReference>
<sequence length="335" mass="35432">MTGSVEAKRRNKWLFIVIVLAAANASVLILNIVLGEYPVPIVQALRTALGFGGDEYNYVVNILRLPRALVAFLVGCGLALSGVILQAITRNPLASPGVIGLNAGAALAAVAIIVMIPSFPIAWLPFVAFGGSFAAAAVTYSISWRRGVSPIRLLLVGIGVSATAGALITYLLTIGKIHQVTSAVIWMTGSVYGRGWEHFWPLLPWLVVLFPAALLLARQLDVLQLGDHLARGLGSRIELIRGLLLLISVGLAGAAVAMAGTVGFIGLMAPHISRQLVGASNRRLLPVAALMGGLIVMTADLLGRTAFAPYEIPCGIITAIVGAPYMIYLLYRKRR</sequence>
<protein>
    <submittedName>
        <fullName evidence="9">Siderophore transport system permease protein YfhA</fullName>
    </submittedName>
</protein>
<comment type="similarity">
    <text evidence="2">Belongs to the binding-protein-dependent transport system permease family. FecCD subfamily.</text>
</comment>
<comment type="subcellular location">
    <subcellularLocation>
        <location evidence="1">Cell membrane</location>
        <topology evidence="1">Multi-pass membrane protein</topology>
    </subcellularLocation>
</comment>
<feature type="transmembrane region" description="Helical" evidence="8">
    <location>
        <begin position="122"/>
        <end position="142"/>
    </location>
</feature>
<keyword evidence="7 8" id="KW-0472">Membrane</keyword>
<dbReference type="EMBL" id="CAKMMF010000004">
    <property type="protein sequence ID" value="CAH1197609.1"/>
    <property type="molecule type" value="Genomic_DNA"/>
</dbReference>
<feature type="transmembrane region" description="Helical" evidence="8">
    <location>
        <begin position="310"/>
        <end position="331"/>
    </location>
</feature>
<evidence type="ECO:0000256" key="8">
    <source>
        <dbReference type="SAM" id="Phobius"/>
    </source>
</evidence>
<dbReference type="InterPro" id="IPR037294">
    <property type="entry name" value="ABC_BtuC-like"/>
</dbReference>
<keyword evidence="3" id="KW-0813">Transport</keyword>
<dbReference type="PANTHER" id="PTHR30472">
    <property type="entry name" value="FERRIC ENTEROBACTIN TRANSPORT SYSTEM PERMEASE PROTEIN"/>
    <property type="match status" value="1"/>
</dbReference>
<evidence type="ECO:0000256" key="1">
    <source>
        <dbReference type="ARBA" id="ARBA00004651"/>
    </source>
</evidence>
<feature type="transmembrane region" description="Helical" evidence="8">
    <location>
        <begin position="239"/>
        <end position="272"/>
    </location>
</feature>
<evidence type="ECO:0000256" key="7">
    <source>
        <dbReference type="ARBA" id="ARBA00023136"/>
    </source>
</evidence>
<organism evidence="9 10">
    <name type="scientific">Paenibacillus plantiphilus</name>
    <dbReference type="NCBI Taxonomy" id="2905650"/>
    <lineage>
        <taxon>Bacteria</taxon>
        <taxon>Bacillati</taxon>
        <taxon>Bacillota</taxon>
        <taxon>Bacilli</taxon>
        <taxon>Bacillales</taxon>
        <taxon>Paenibacillaceae</taxon>
        <taxon>Paenibacillus</taxon>
    </lineage>
</organism>
<keyword evidence="5 8" id="KW-0812">Transmembrane</keyword>
<keyword evidence="4" id="KW-1003">Cell membrane</keyword>
<evidence type="ECO:0000256" key="6">
    <source>
        <dbReference type="ARBA" id="ARBA00022989"/>
    </source>
</evidence>
<evidence type="ECO:0000256" key="3">
    <source>
        <dbReference type="ARBA" id="ARBA00022448"/>
    </source>
</evidence>
<comment type="caution">
    <text evidence="9">The sequence shown here is derived from an EMBL/GenBank/DDBJ whole genome shotgun (WGS) entry which is preliminary data.</text>
</comment>
<keyword evidence="10" id="KW-1185">Reference proteome</keyword>
<feature type="transmembrane region" description="Helical" evidence="8">
    <location>
        <begin position="198"/>
        <end position="218"/>
    </location>
</feature>
<name>A0ABM9BYS4_9BACL</name>
<keyword evidence="6 8" id="KW-1133">Transmembrane helix</keyword>
<dbReference type="Proteomes" id="UP000838686">
    <property type="component" value="Unassembled WGS sequence"/>
</dbReference>
<dbReference type="CDD" id="cd06550">
    <property type="entry name" value="TM_ABC_iron-siderophores_like"/>
    <property type="match status" value="1"/>
</dbReference>
<accession>A0ABM9BYS4</accession>
<evidence type="ECO:0000256" key="2">
    <source>
        <dbReference type="ARBA" id="ARBA00007935"/>
    </source>
</evidence>
<feature type="transmembrane region" description="Helical" evidence="8">
    <location>
        <begin position="97"/>
        <end position="116"/>
    </location>
</feature>
<feature type="transmembrane region" description="Helical" evidence="8">
    <location>
        <begin position="154"/>
        <end position="178"/>
    </location>
</feature>
<proteinExistence type="inferred from homology"/>
<evidence type="ECO:0000313" key="10">
    <source>
        <dbReference type="Proteomes" id="UP000838686"/>
    </source>
</evidence>